<protein>
    <submittedName>
        <fullName evidence="1">Uncharacterized protein</fullName>
    </submittedName>
</protein>
<organism evidence="1">
    <name type="scientific">viral metagenome</name>
    <dbReference type="NCBI Taxonomy" id="1070528"/>
    <lineage>
        <taxon>unclassified sequences</taxon>
        <taxon>metagenomes</taxon>
        <taxon>organismal metagenomes</taxon>
    </lineage>
</organism>
<reference evidence="1" key="1">
    <citation type="submission" date="2020-03" db="EMBL/GenBank/DDBJ databases">
        <title>The deep terrestrial virosphere.</title>
        <authorList>
            <person name="Holmfeldt K."/>
            <person name="Nilsson E."/>
            <person name="Simone D."/>
            <person name="Lopez-Fernandez M."/>
            <person name="Wu X."/>
            <person name="de Brujin I."/>
            <person name="Lundin D."/>
            <person name="Andersson A."/>
            <person name="Bertilsson S."/>
            <person name="Dopson M."/>
        </authorList>
    </citation>
    <scope>NUCLEOTIDE SEQUENCE</scope>
    <source>
        <strain evidence="1">MM415B01218</strain>
    </source>
</reference>
<dbReference type="AlphaFoldDB" id="A0A6M3IRT7"/>
<dbReference type="EMBL" id="MT141390">
    <property type="protein sequence ID" value="QJA59958.1"/>
    <property type="molecule type" value="Genomic_DNA"/>
</dbReference>
<sequence>MRLRKHLTESTDMVALFNKYEDEIDKNCQPYIRMVKHSPNILVRSDPKLGLYDIHRNFVRTNRRPMDMSDDMHNKIDEFFLKKFGWRARSNVVFCRGNKRKKIFSFLLFPIGKFKFLWSPKVNDLYNSDLKNMYSHYYKEWNDIKDTYIDNDFRKALSSEHEIMINCKEYYLLPPGISTLIMTRFID</sequence>
<proteinExistence type="predicted"/>
<accession>A0A6M3IRT7</accession>
<name>A0A6M3IRT7_9ZZZZ</name>
<evidence type="ECO:0000313" key="1">
    <source>
        <dbReference type="EMBL" id="QJA59958.1"/>
    </source>
</evidence>
<gene>
    <name evidence="1" type="ORF">MM415B01218_0017</name>
</gene>